<dbReference type="AlphaFoldDB" id="A0AAJ1WRL7"/>
<dbReference type="RefSeq" id="WP_307251346.1">
    <property type="nucleotide sequence ID" value="NZ_JAUSUV010000003.1"/>
</dbReference>
<keyword evidence="5" id="KW-1185">Reference proteome</keyword>
<dbReference type="GO" id="GO:0046872">
    <property type="term" value="F:metal ion binding"/>
    <property type="evidence" value="ECO:0007669"/>
    <property type="project" value="InterPro"/>
</dbReference>
<dbReference type="GO" id="GO:0016879">
    <property type="term" value="F:ligase activity, forming carbon-nitrogen bonds"/>
    <property type="evidence" value="ECO:0007669"/>
    <property type="project" value="TreeGrafter"/>
</dbReference>
<sequence length="480" mass="54399">MGQAKIQIQVLHERHFPAHINMVLCQTLAEKLGIQGSPFRISFGSATETGYASIRQSNNPVLRISSKLATHLRIENETTISAYFDNITRRLKLGPLLGILINSHPKEGTDAPFGEITKFLDECVQAADNHGLRIAVISPDLIHLESRSIQGYVKDQGKWKRVLLPLPDVIYNRITSRRIERTASVQRMVEHLKDSCSIPFFNDRFLNKMQVHQLLIQDEEAAEMLPETYYLSTETLKSMTKKYPSLYLKPTNGSLGDGIIRVIRKDDKWIAQSSVQNGTTTSHTAQTFTELNHILRNKVKKRAYLIQQGLQLVRFQNRALDFRILVQKNKTGEWAVTSSIARIAGDQQIVSNVAKGGTLRRVKDILSELGDLRNKLTSAQIRNVAKSIATSFEHQVDGHFAELGIDLALDQNGRLWLIEINSKPSKTDDTVHNPTLSARPSVVRLMEYTIHLTSEHTRNRHSHPPHQGYLQSIPKRRKPR</sequence>
<dbReference type="PANTHER" id="PTHR21621:SF0">
    <property type="entry name" value="BETA-CITRYLGLUTAMATE SYNTHASE B-RELATED"/>
    <property type="match status" value="1"/>
</dbReference>
<keyword evidence="1" id="KW-0067">ATP-binding</keyword>
<keyword evidence="4" id="KW-0436">Ligase</keyword>
<dbReference type="PANTHER" id="PTHR21621">
    <property type="entry name" value="RIBOSOMAL PROTEIN S6 MODIFICATION PROTEIN"/>
    <property type="match status" value="1"/>
</dbReference>
<dbReference type="GO" id="GO:0005524">
    <property type="term" value="F:ATP binding"/>
    <property type="evidence" value="ECO:0007669"/>
    <property type="project" value="UniProtKB-UniRule"/>
</dbReference>
<dbReference type="Gene3D" id="3.30.470.20">
    <property type="entry name" value="ATP-grasp fold, B domain"/>
    <property type="match status" value="1"/>
</dbReference>
<evidence type="ECO:0000313" key="4">
    <source>
        <dbReference type="EMBL" id="MDQ0416725.1"/>
    </source>
</evidence>
<evidence type="ECO:0000256" key="1">
    <source>
        <dbReference type="PROSITE-ProRule" id="PRU00409"/>
    </source>
</evidence>
<evidence type="ECO:0000259" key="3">
    <source>
        <dbReference type="PROSITE" id="PS50975"/>
    </source>
</evidence>
<protein>
    <submittedName>
        <fullName evidence="4">Glutathione synthase/RimK-type ligase-like ATP-grasp enzyme</fullName>
    </submittedName>
</protein>
<comment type="caution">
    <text evidence="4">The sequence shown here is derived from an EMBL/GenBank/DDBJ whole genome shotgun (WGS) entry which is preliminary data.</text>
</comment>
<accession>A0AAJ1WRL7</accession>
<feature type="region of interest" description="Disordered" evidence="2">
    <location>
        <begin position="454"/>
        <end position="480"/>
    </location>
</feature>
<proteinExistence type="predicted"/>
<name>A0AAJ1WRL7_9BACL</name>
<dbReference type="SUPFAM" id="SSF56059">
    <property type="entry name" value="Glutathione synthetase ATP-binding domain-like"/>
    <property type="match status" value="1"/>
</dbReference>
<dbReference type="EMBL" id="JAUSUV010000003">
    <property type="protein sequence ID" value="MDQ0416725.1"/>
    <property type="molecule type" value="Genomic_DNA"/>
</dbReference>
<reference evidence="4 5" key="1">
    <citation type="submission" date="2023-07" db="EMBL/GenBank/DDBJ databases">
        <title>Genomic Encyclopedia of Type Strains, Phase IV (KMG-IV): sequencing the most valuable type-strain genomes for metagenomic binning, comparative biology and taxonomic classification.</title>
        <authorList>
            <person name="Goeker M."/>
        </authorList>
    </citation>
    <scope>NUCLEOTIDE SEQUENCE [LARGE SCALE GENOMIC DNA]</scope>
    <source>
        <strain evidence="4 5">DSM 46876</strain>
    </source>
</reference>
<feature type="domain" description="ATP-grasp" evidence="3">
    <location>
        <begin position="217"/>
        <end position="454"/>
    </location>
</feature>
<organism evidence="4 5">
    <name type="scientific">Croceifilum oryzae</name>
    <dbReference type="NCBI Taxonomy" id="1553429"/>
    <lineage>
        <taxon>Bacteria</taxon>
        <taxon>Bacillati</taxon>
        <taxon>Bacillota</taxon>
        <taxon>Bacilli</taxon>
        <taxon>Bacillales</taxon>
        <taxon>Thermoactinomycetaceae</taxon>
        <taxon>Croceifilum</taxon>
    </lineage>
</organism>
<evidence type="ECO:0000313" key="5">
    <source>
        <dbReference type="Proteomes" id="UP001238450"/>
    </source>
</evidence>
<dbReference type="InterPro" id="IPR026838">
    <property type="entry name" value="YheC/D"/>
</dbReference>
<evidence type="ECO:0000256" key="2">
    <source>
        <dbReference type="SAM" id="MobiDB-lite"/>
    </source>
</evidence>
<dbReference type="Pfam" id="PF14398">
    <property type="entry name" value="ATPgrasp_YheCD"/>
    <property type="match status" value="1"/>
</dbReference>
<dbReference type="GO" id="GO:0005737">
    <property type="term" value="C:cytoplasm"/>
    <property type="evidence" value="ECO:0007669"/>
    <property type="project" value="TreeGrafter"/>
</dbReference>
<gene>
    <name evidence="4" type="ORF">J2Z48_000892</name>
</gene>
<dbReference type="PROSITE" id="PS50975">
    <property type="entry name" value="ATP_GRASP"/>
    <property type="match status" value="1"/>
</dbReference>
<dbReference type="InterPro" id="IPR011761">
    <property type="entry name" value="ATP-grasp"/>
</dbReference>
<keyword evidence="1" id="KW-0547">Nucleotide-binding</keyword>
<dbReference type="Proteomes" id="UP001238450">
    <property type="component" value="Unassembled WGS sequence"/>
</dbReference>